<dbReference type="FunFam" id="2.40.100.10:FF:000015">
    <property type="entry name" value="Peptidyl-prolyl cis-trans isomerase"/>
    <property type="match status" value="1"/>
</dbReference>
<dbReference type="Gene3D" id="3.30.70.330">
    <property type="match status" value="1"/>
</dbReference>
<evidence type="ECO:0000256" key="2">
    <source>
        <dbReference type="ARBA" id="ARBA00004123"/>
    </source>
</evidence>
<keyword evidence="14" id="KW-1185">Reference proteome</keyword>
<dbReference type="STRING" id="3076.A0A2P6U3X7"/>
<evidence type="ECO:0000256" key="4">
    <source>
        <dbReference type="ARBA" id="ARBA00022884"/>
    </source>
</evidence>
<evidence type="ECO:0000256" key="8">
    <source>
        <dbReference type="PROSITE-ProRule" id="PRU00176"/>
    </source>
</evidence>
<evidence type="ECO:0000256" key="9">
    <source>
        <dbReference type="SAM" id="MobiDB-lite"/>
    </source>
</evidence>
<dbReference type="InterPro" id="IPR035979">
    <property type="entry name" value="RBD_domain_sf"/>
</dbReference>
<keyword evidence="10" id="KW-0812">Transmembrane</keyword>
<keyword evidence="10" id="KW-0472">Membrane</keyword>
<dbReference type="InterPro" id="IPR035538">
    <property type="entry name" value="Cyclophilin_PPIL4"/>
</dbReference>
<evidence type="ECO:0000256" key="3">
    <source>
        <dbReference type="ARBA" id="ARBA00013194"/>
    </source>
</evidence>
<keyword evidence="6" id="KW-0413">Isomerase</keyword>
<dbReference type="SMART" id="SM00360">
    <property type="entry name" value="RRM"/>
    <property type="match status" value="1"/>
</dbReference>
<sequence length="770" mass="84256">MSVIIETSKGDIIVDLYVDDCPKAATNFLKLCKIKYYNNCLFYNVQRNFIAQSGDPTNTGKGGESLWGVLYGEQARYFEDEIRPHLKHKRKGLLGMAGAGEDMNGSQFYITTGDSLNSLDEKHTIFGEVAEGLDVLEAINDAPCDDAGRPLQNIRIRHTIILDDPIPDPRGLADHIPDASPAPQFADDGRLEDDWVPDEEARDPEEIEKANREKEAHNRAVVLEMIGDLPEAEAKPPPNMLFICKLNPVTTEEDLEIIFSRFGNITSCDIIRDWKTGESLNYGFIGFDTEESCEQAYFKMNNVLIDDRRIKVDFSQSVSHLWKQFRRFGRKGNADLAAEAEGHQRPTADAGTSGRFEIKDRFLPMGGRGGRGGYGGGRGRGGGGGGYSLVLGDEQEERPQQARPPPEGGPPSGRRQSTAQPLLACACDAPSPPRPGQGGDEEEGKPLKGVDMDVLLHHERLGRRILGLPVSVFAGGAYCMASMSMVLLNKIALSSFAFKSANALLFFQCALCTVLVLLCKAAKLVKVEPFSWGVVRVWLPVNVIFVGMIGTSFWALRSLNVGMVTVLKNLTNLFTLCGDYLLYGRTYRLNVWGCVALMMLSALCGAITDLSFSATGYFWQIINCLFTAAYSLYMRGAMDRVAQHTSDGKKLGEFSMVFYNNLLSLPFIAVMMLVTGEAHKVWSEPDLANPTFLAVASVSGLIGFGISFTSLWFLSTTTPSIYSLVGSLNKVPLALIGLLAFNVPWSLPNLLSILVGTLAGVVFAVAKSKN</sequence>
<dbReference type="GO" id="GO:0003723">
    <property type="term" value="F:RNA binding"/>
    <property type="evidence" value="ECO:0007669"/>
    <property type="project" value="UniProtKB-UniRule"/>
</dbReference>
<keyword evidence="10" id="KW-1133">Transmembrane helix</keyword>
<evidence type="ECO:0000259" key="11">
    <source>
        <dbReference type="PROSITE" id="PS50072"/>
    </source>
</evidence>
<dbReference type="InterPro" id="IPR012677">
    <property type="entry name" value="Nucleotide-bd_a/b_plait_sf"/>
</dbReference>
<dbReference type="InterPro" id="IPR029000">
    <property type="entry name" value="Cyclophilin-like_dom_sf"/>
</dbReference>
<evidence type="ECO:0000313" key="13">
    <source>
        <dbReference type="EMBL" id="PRW61003.1"/>
    </source>
</evidence>
<evidence type="ECO:0000256" key="5">
    <source>
        <dbReference type="ARBA" id="ARBA00023110"/>
    </source>
</evidence>
<evidence type="ECO:0000256" key="7">
    <source>
        <dbReference type="ARBA" id="ARBA00023242"/>
    </source>
</evidence>
<dbReference type="EMBL" id="LHPG02000001">
    <property type="protein sequence ID" value="PRW61003.1"/>
    <property type="molecule type" value="Genomic_DNA"/>
</dbReference>
<feature type="transmembrane region" description="Helical" evidence="10">
    <location>
        <begin position="614"/>
        <end position="633"/>
    </location>
</feature>
<keyword evidence="7" id="KW-0539">Nucleus</keyword>
<feature type="transmembrane region" description="Helical" evidence="10">
    <location>
        <begin position="654"/>
        <end position="674"/>
    </location>
</feature>
<dbReference type="InterPro" id="IPR000504">
    <property type="entry name" value="RRM_dom"/>
</dbReference>
<dbReference type="GO" id="GO:0005634">
    <property type="term" value="C:nucleus"/>
    <property type="evidence" value="ECO:0007669"/>
    <property type="project" value="UniProtKB-SubCell"/>
</dbReference>
<evidence type="ECO:0000259" key="12">
    <source>
        <dbReference type="PROSITE" id="PS50102"/>
    </source>
</evidence>
<organism evidence="13 14">
    <name type="scientific">Chlorella sorokiniana</name>
    <name type="common">Freshwater green alga</name>
    <dbReference type="NCBI Taxonomy" id="3076"/>
    <lineage>
        <taxon>Eukaryota</taxon>
        <taxon>Viridiplantae</taxon>
        <taxon>Chlorophyta</taxon>
        <taxon>core chlorophytes</taxon>
        <taxon>Trebouxiophyceae</taxon>
        <taxon>Chlorellales</taxon>
        <taxon>Chlorellaceae</taxon>
        <taxon>Chlorella clade</taxon>
        <taxon>Chlorella</taxon>
    </lineage>
</organism>
<dbReference type="Pfam" id="PF00160">
    <property type="entry name" value="Pro_isomerase"/>
    <property type="match status" value="1"/>
</dbReference>
<feature type="domain" description="PPIase cyclophilin-type" evidence="11">
    <location>
        <begin position="10"/>
        <end position="161"/>
    </location>
</feature>
<feature type="transmembrane region" description="Helical" evidence="10">
    <location>
        <begin position="589"/>
        <end position="608"/>
    </location>
</feature>
<feature type="transmembrane region" description="Helical" evidence="10">
    <location>
        <begin position="747"/>
        <end position="766"/>
    </location>
</feature>
<feature type="region of interest" description="Disordered" evidence="9">
    <location>
        <begin position="337"/>
        <end position="447"/>
    </location>
</feature>
<comment type="catalytic activity">
    <reaction evidence="1">
        <text>[protein]-peptidylproline (omega=180) = [protein]-peptidylproline (omega=0)</text>
        <dbReference type="Rhea" id="RHEA:16237"/>
        <dbReference type="Rhea" id="RHEA-COMP:10747"/>
        <dbReference type="Rhea" id="RHEA-COMP:10748"/>
        <dbReference type="ChEBI" id="CHEBI:83833"/>
        <dbReference type="ChEBI" id="CHEBI:83834"/>
        <dbReference type="EC" id="5.2.1.8"/>
    </reaction>
</comment>
<protein>
    <recommendedName>
        <fullName evidence="3">peptidylprolyl isomerase</fullName>
        <ecNumber evidence="3">5.2.1.8</ecNumber>
    </recommendedName>
</protein>
<evidence type="ECO:0000256" key="6">
    <source>
        <dbReference type="ARBA" id="ARBA00023235"/>
    </source>
</evidence>
<feature type="domain" description="RRM" evidence="12">
    <location>
        <begin position="239"/>
        <end position="317"/>
    </location>
</feature>
<dbReference type="AlphaFoldDB" id="A0A2P6U3X7"/>
<dbReference type="PROSITE" id="PS50072">
    <property type="entry name" value="CSA_PPIASE_2"/>
    <property type="match status" value="1"/>
</dbReference>
<dbReference type="Pfam" id="PF00076">
    <property type="entry name" value="RRM_1"/>
    <property type="match status" value="1"/>
</dbReference>
<comment type="caution">
    <text evidence="13">The sequence shown here is derived from an EMBL/GenBank/DDBJ whole genome shotgun (WGS) entry which is preliminary data.</text>
</comment>
<evidence type="ECO:0000256" key="1">
    <source>
        <dbReference type="ARBA" id="ARBA00000971"/>
    </source>
</evidence>
<dbReference type="InterPro" id="IPR002130">
    <property type="entry name" value="Cyclophilin-type_PPIase_dom"/>
</dbReference>
<accession>A0A2P6U3X7</accession>
<feature type="transmembrane region" description="Helical" evidence="10">
    <location>
        <begin position="534"/>
        <end position="555"/>
    </location>
</feature>
<dbReference type="EC" id="5.2.1.8" evidence="3"/>
<keyword evidence="5" id="KW-0697">Rotamase</keyword>
<dbReference type="Gene3D" id="2.40.100.10">
    <property type="entry name" value="Cyclophilin-like"/>
    <property type="match status" value="1"/>
</dbReference>
<reference evidence="13 14" key="1">
    <citation type="journal article" date="2018" name="Plant J.">
        <title>Genome sequences of Chlorella sorokiniana UTEX 1602 and Micractinium conductrix SAG 241.80: implications to maltose excretion by a green alga.</title>
        <authorList>
            <person name="Arriola M.B."/>
            <person name="Velmurugan N."/>
            <person name="Zhang Y."/>
            <person name="Plunkett M.H."/>
            <person name="Hondzo H."/>
            <person name="Barney B.M."/>
        </authorList>
    </citation>
    <scope>NUCLEOTIDE SEQUENCE [LARGE SCALE GENOMIC DNA]</scope>
    <source>
        <strain evidence="14">UTEX 1602</strain>
    </source>
</reference>
<evidence type="ECO:0000256" key="10">
    <source>
        <dbReference type="SAM" id="Phobius"/>
    </source>
</evidence>
<dbReference type="GO" id="GO:0003755">
    <property type="term" value="F:peptidyl-prolyl cis-trans isomerase activity"/>
    <property type="evidence" value="ECO:0007669"/>
    <property type="project" value="UniProtKB-KW"/>
</dbReference>
<feature type="transmembrane region" description="Helical" evidence="10">
    <location>
        <begin position="721"/>
        <end position="741"/>
    </location>
</feature>
<feature type="transmembrane region" description="Helical" evidence="10">
    <location>
        <begin position="500"/>
        <end position="522"/>
    </location>
</feature>
<dbReference type="PRINTS" id="PR00153">
    <property type="entry name" value="CSAPPISMRASE"/>
</dbReference>
<dbReference type="InterPro" id="IPR004853">
    <property type="entry name" value="Sugar_P_trans_dom"/>
</dbReference>
<proteinExistence type="predicted"/>
<dbReference type="SUPFAM" id="SSF50891">
    <property type="entry name" value="Cyclophilin-like"/>
    <property type="match status" value="1"/>
</dbReference>
<dbReference type="PANTHER" id="PTHR45843:SF1">
    <property type="entry name" value="PEPTIDYL-PROLYL CIS-TRANS ISOMERASE-LIKE 4"/>
    <property type="match status" value="1"/>
</dbReference>
<feature type="transmembrane region" description="Helical" evidence="10">
    <location>
        <begin position="465"/>
        <end position="488"/>
    </location>
</feature>
<feature type="transmembrane region" description="Helical" evidence="10">
    <location>
        <begin position="694"/>
        <end position="714"/>
    </location>
</feature>
<dbReference type="Proteomes" id="UP000239899">
    <property type="component" value="Unassembled WGS sequence"/>
</dbReference>
<evidence type="ECO:0000313" key="14">
    <source>
        <dbReference type="Proteomes" id="UP000239899"/>
    </source>
</evidence>
<dbReference type="OrthoDB" id="2083at2759"/>
<comment type="subcellular location">
    <subcellularLocation>
        <location evidence="2">Nucleus</location>
    </subcellularLocation>
</comment>
<dbReference type="PANTHER" id="PTHR45843">
    <property type="entry name" value="PEPTIDYL-PROLYL CIS-TRANS ISOMERASE-LIKE 4"/>
    <property type="match status" value="1"/>
</dbReference>
<feature type="compositionally biased region" description="Gly residues" evidence="9">
    <location>
        <begin position="366"/>
        <end position="387"/>
    </location>
</feature>
<dbReference type="SUPFAM" id="SSF54928">
    <property type="entry name" value="RNA-binding domain, RBD"/>
    <property type="match status" value="1"/>
</dbReference>
<dbReference type="InterPro" id="IPR035542">
    <property type="entry name" value="CRIP"/>
</dbReference>
<dbReference type="CDD" id="cd01921">
    <property type="entry name" value="cyclophilin_RRM"/>
    <property type="match status" value="1"/>
</dbReference>
<name>A0A2P6U3X7_CHLSO</name>
<keyword evidence="4 8" id="KW-0694">RNA-binding</keyword>
<dbReference type="PROSITE" id="PS50102">
    <property type="entry name" value="RRM"/>
    <property type="match status" value="1"/>
</dbReference>
<dbReference type="CDD" id="cd12235">
    <property type="entry name" value="RRM_PPIL4"/>
    <property type="match status" value="1"/>
</dbReference>
<gene>
    <name evidence="13" type="ORF">C2E21_0220</name>
</gene>
<dbReference type="Pfam" id="PF03151">
    <property type="entry name" value="TPT"/>
    <property type="match status" value="1"/>
</dbReference>